<evidence type="ECO:0000313" key="2">
    <source>
        <dbReference type="EMBL" id="MFC5142776.1"/>
    </source>
</evidence>
<dbReference type="InterPro" id="IPR037460">
    <property type="entry name" value="SEST-like"/>
</dbReference>
<dbReference type="PANTHER" id="PTHR37981">
    <property type="entry name" value="LIPASE 2"/>
    <property type="match status" value="1"/>
</dbReference>
<evidence type="ECO:0000313" key="3">
    <source>
        <dbReference type="Proteomes" id="UP001596175"/>
    </source>
</evidence>
<dbReference type="CDD" id="cd01823">
    <property type="entry name" value="SEST_like"/>
    <property type="match status" value="1"/>
</dbReference>
<comment type="caution">
    <text evidence="2">The sequence shown here is derived from an EMBL/GenBank/DDBJ whole genome shotgun (WGS) entry which is preliminary data.</text>
</comment>
<dbReference type="EMBL" id="JBHSKG010000028">
    <property type="protein sequence ID" value="MFC5142776.1"/>
    <property type="molecule type" value="Genomic_DNA"/>
</dbReference>
<dbReference type="SUPFAM" id="SSF52266">
    <property type="entry name" value="SGNH hydrolase"/>
    <property type="match status" value="1"/>
</dbReference>
<protein>
    <submittedName>
        <fullName evidence="2">SGNH/GDSL hydrolase family protein</fullName>
        <ecNumber evidence="2">3.1.-.-</ecNumber>
    </submittedName>
</protein>
<dbReference type="RefSeq" id="WP_378024887.1">
    <property type="nucleotide sequence ID" value="NZ_JBHSKG010000028.1"/>
</dbReference>
<feature type="domain" description="SGNH hydrolase-type esterase" evidence="1">
    <location>
        <begin position="52"/>
        <end position="290"/>
    </location>
</feature>
<organism evidence="2 3">
    <name type="scientific">Actinomycetospora rhizophila</name>
    <dbReference type="NCBI Taxonomy" id="1416876"/>
    <lineage>
        <taxon>Bacteria</taxon>
        <taxon>Bacillati</taxon>
        <taxon>Actinomycetota</taxon>
        <taxon>Actinomycetes</taxon>
        <taxon>Pseudonocardiales</taxon>
        <taxon>Pseudonocardiaceae</taxon>
        <taxon>Actinomycetospora</taxon>
    </lineage>
</organism>
<accession>A0ABV9ZQM9</accession>
<dbReference type="PANTHER" id="PTHR37981:SF1">
    <property type="entry name" value="SGNH HYDROLASE-TYPE ESTERASE DOMAIN-CONTAINING PROTEIN"/>
    <property type="match status" value="1"/>
</dbReference>
<dbReference type="EC" id="3.1.-.-" evidence="2"/>
<gene>
    <name evidence="2" type="ORF">ACFPK1_31435</name>
</gene>
<dbReference type="InterPro" id="IPR013830">
    <property type="entry name" value="SGNH_hydro"/>
</dbReference>
<dbReference type="InterPro" id="IPR036514">
    <property type="entry name" value="SGNH_hydro_sf"/>
</dbReference>
<evidence type="ECO:0000259" key="1">
    <source>
        <dbReference type="Pfam" id="PF13472"/>
    </source>
</evidence>
<reference evidence="3" key="1">
    <citation type="journal article" date="2019" name="Int. J. Syst. Evol. Microbiol.">
        <title>The Global Catalogue of Microorganisms (GCM) 10K type strain sequencing project: providing services to taxonomists for standard genome sequencing and annotation.</title>
        <authorList>
            <consortium name="The Broad Institute Genomics Platform"/>
            <consortium name="The Broad Institute Genome Sequencing Center for Infectious Disease"/>
            <person name="Wu L."/>
            <person name="Ma J."/>
        </authorList>
    </citation>
    <scope>NUCLEOTIDE SEQUENCE [LARGE SCALE GENOMIC DNA]</scope>
    <source>
        <strain evidence="3">XZYJ18</strain>
    </source>
</reference>
<keyword evidence="2" id="KW-0378">Hydrolase</keyword>
<name>A0ABV9ZQM9_9PSEU</name>
<keyword evidence="3" id="KW-1185">Reference proteome</keyword>
<dbReference type="GO" id="GO:0016787">
    <property type="term" value="F:hydrolase activity"/>
    <property type="evidence" value="ECO:0007669"/>
    <property type="project" value="UniProtKB-KW"/>
</dbReference>
<sequence>MVGREMQRSRTRPWRPPIVLRLFVALTVGLLGVVLAPVALGAPTAAGQAYVALGDSYTASPLTGAPAGPPPGCLRSANNYPHLVAERTAAQLTDVSCSGARTRDFAAPQPVQGGENPPQYDALGAGTQLVTVGIGGNDIGFSEIVQACVSPTPFGTPCRDRYTQGPHDELAARIDDLGDRLDDVLDEVHRRAPDARVLLVGYPSVLPAQGPGCYPVVPYTPGDVEYLRGVLDQLNGEIADAAADGDATYVDTRTPTLGHDVCALPGERWIEGLVPTAPAAPVHPNALGSAAMSRAVLATLGVPTPA</sequence>
<dbReference type="Proteomes" id="UP001596175">
    <property type="component" value="Unassembled WGS sequence"/>
</dbReference>
<dbReference type="Pfam" id="PF13472">
    <property type="entry name" value="Lipase_GDSL_2"/>
    <property type="match status" value="1"/>
</dbReference>
<proteinExistence type="predicted"/>
<dbReference type="Gene3D" id="3.40.50.1110">
    <property type="entry name" value="SGNH hydrolase"/>
    <property type="match status" value="1"/>
</dbReference>